<evidence type="ECO:0000256" key="8">
    <source>
        <dbReference type="ARBA" id="ARBA00023316"/>
    </source>
</evidence>
<gene>
    <name evidence="13" type="ORF">V6N11_054811</name>
</gene>
<dbReference type="Pfam" id="PF08263">
    <property type="entry name" value="LRRNT_2"/>
    <property type="match status" value="1"/>
</dbReference>
<accession>A0ABR2S518</accession>
<organism evidence="13 14">
    <name type="scientific">Hibiscus sabdariffa</name>
    <name type="common">roselle</name>
    <dbReference type="NCBI Taxonomy" id="183260"/>
    <lineage>
        <taxon>Eukaryota</taxon>
        <taxon>Viridiplantae</taxon>
        <taxon>Streptophyta</taxon>
        <taxon>Embryophyta</taxon>
        <taxon>Tracheophyta</taxon>
        <taxon>Spermatophyta</taxon>
        <taxon>Magnoliopsida</taxon>
        <taxon>eudicotyledons</taxon>
        <taxon>Gunneridae</taxon>
        <taxon>Pentapetalae</taxon>
        <taxon>rosids</taxon>
        <taxon>malvids</taxon>
        <taxon>Malvales</taxon>
        <taxon>Malvaceae</taxon>
        <taxon>Malvoideae</taxon>
        <taxon>Hibiscus</taxon>
    </lineage>
</organism>
<feature type="chain" id="PRO_5045477144" description="Cell wall hydroxyproline-rich glycoprotein" evidence="11">
    <location>
        <begin position="34"/>
        <end position="392"/>
    </location>
</feature>
<evidence type="ECO:0000256" key="11">
    <source>
        <dbReference type="SAM" id="SignalP"/>
    </source>
</evidence>
<name>A0ABR2S518_9ROSI</name>
<evidence type="ECO:0000313" key="14">
    <source>
        <dbReference type="Proteomes" id="UP001396334"/>
    </source>
</evidence>
<sequence>MANPSSIMENSPFLGLILLTLMFLSYIPSHSHALVDDDINPPSIPNPRLLKAYIALKTWKHAMISDPNGFTSNWCGPKVCNYTGVFCAPAPDDPYAITVAGIDINHANIVGYLPEELGLLTDLALFHINTNHFYGKVPESFRKLNLLYELDISNNKLSGEFPYVVLNLPSLKFLDIRFNQFSGKIPPKLFDLKLDALFFNDNNFQSSIPENFGNSPVSVIVMANNGLTGCFPSSSLVKMAGTLREIILMNNGFTGCLKPELGALKGVTVFDISSNKLVGPLPDAIGEMRSLEQLNVANNKLSGYIPESICSLPNLKNFTFSNNFFTSEPWKCLQLRAKDDRKNCIPYRPLQSSPMECKSFYAHPLDCSISGCSPRPRPPPPPPPPHVYQYWP</sequence>
<evidence type="ECO:0000256" key="6">
    <source>
        <dbReference type="ARBA" id="ARBA00022737"/>
    </source>
</evidence>
<comment type="subcellular location">
    <subcellularLocation>
        <location evidence="1">Secreted</location>
        <location evidence="1">Cell wall</location>
    </subcellularLocation>
</comment>
<evidence type="ECO:0000256" key="1">
    <source>
        <dbReference type="ARBA" id="ARBA00004191"/>
    </source>
</evidence>
<keyword evidence="3" id="KW-0964">Secreted</keyword>
<evidence type="ECO:0000259" key="12">
    <source>
        <dbReference type="Pfam" id="PF08263"/>
    </source>
</evidence>
<dbReference type="InterPro" id="IPR051582">
    <property type="entry name" value="LRR_extensin-like_regulator"/>
</dbReference>
<protein>
    <recommendedName>
        <fullName evidence="9">Cell wall hydroxyproline-rich glycoprotein</fullName>
    </recommendedName>
</protein>
<dbReference type="Pfam" id="PF00560">
    <property type="entry name" value="LRR_1"/>
    <property type="match status" value="3"/>
</dbReference>
<comment type="caution">
    <text evidence="13">The sequence shown here is derived from an EMBL/GenBank/DDBJ whole genome shotgun (WGS) entry which is preliminary data.</text>
</comment>
<keyword evidence="14" id="KW-1185">Reference proteome</keyword>
<dbReference type="InterPro" id="IPR032675">
    <property type="entry name" value="LRR_dom_sf"/>
</dbReference>
<reference evidence="13 14" key="1">
    <citation type="journal article" date="2024" name="G3 (Bethesda)">
        <title>Genome assembly of Hibiscus sabdariffa L. provides insights into metabolisms of medicinal natural products.</title>
        <authorList>
            <person name="Kim T."/>
        </authorList>
    </citation>
    <scope>NUCLEOTIDE SEQUENCE [LARGE SCALE GENOMIC DNA]</scope>
    <source>
        <strain evidence="13">TK-2024</strain>
        <tissue evidence="13">Old leaves</tissue>
    </source>
</reference>
<dbReference type="Gene3D" id="3.80.10.10">
    <property type="entry name" value="Ribonuclease Inhibitor"/>
    <property type="match status" value="2"/>
</dbReference>
<keyword evidence="7" id="KW-0379">Hydroxylation</keyword>
<dbReference type="PANTHER" id="PTHR32093">
    <property type="entry name" value="LEUCINE-RICH REPEAT EXTENSIN-LIKE PROTEIN 3-RELATED"/>
    <property type="match status" value="1"/>
</dbReference>
<dbReference type="EMBL" id="JBBPBN010000017">
    <property type="protein sequence ID" value="KAK9020322.1"/>
    <property type="molecule type" value="Genomic_DNA"/>
</dbReference>
<evidence type="ECO:0000256" key="7">
    <source>
        <dbReference type="ARBA" id="ARBA00023278"/>
    </source>
</evidence>
<keyword evidence="8" id="KW-0961">Cell wall biogenesis/degradation</keyword>
<feature type="signal peptide" evidence="11">
    <location>
        <begin position="1"/>
        <end position="33"/>
    </location>
</feature>
<dbReference type="InterPro" id="IPR001611">
    <property type="entry name" value="Leu-rich_rpt"/>
</dbReference>
<proteinExistence type="predicted"/>
<feature type="compositionally biased region" description="Pro residues" evidence="10">
    <location>
        <begin position="375"/>
        <end position="386"/>
    </location>
</feature>
<evidence type="ECO:0000256" key="3">
    <source>
        <dbReference type="ARBA" id="ARBA00022525"/>
    </source>
</evidence>
<dbReference type="SUPFAM" id="SSF52058">
    <property type="entry name" value="L domain-like"/>
    <property type="match status" value="1"/>
</dbReference>
<dbReference type="InterPro" id="IPR013210">
    <property type="entry name" value="LRR_N_plant-typ"/>
</dbReference>
<evidence type="ECO:0000313" key="13">
    <source>
        <dbReference type="EMBL" id="KAK9020322.1"/>
    </source>
</evidence>
<evidence type="ECO:0000256" key="4">
    <source>
        <dbReference type="ARBA" id="ARBA00022614"/>
    </source>
</evidence>
<dbReference type="Proteomes" id="UP001396334">
    <property type="component" value="Unassembled WGS sequence"/>
</dbReference>
<evidence type="ECO:0000256" key="2">
    <source>
        <dbReference type="ARBA" id="ARBA00022512"/>
    </source>
</evidence>
<evidence type="ECO:0000256" key="5">
    <source>
        <dbReference type="ARBA" id="ARBA00022729"/>
    </source>
</evidence>
<dbReference type="PANTHER" id="PTHR32093:SF121">
    <property type="entry name" value="LEUCINE-RICH REPEAT EXTENSIN-LIKE PROTEIN 6"/>
    <property type="match status" value="1"/>
</dbReference>
<evidence type="ECO:0000256" key="9">
    <source>
        <dbReference type="ARBA" id="ARBA00041871"/>
    </source>
</evidence>
<evidence type="ECO:0000256" key="10">
    <source>
        <dbReference type="SAM" id="MobiDB-lite"/>
    </source>
</evidence>
<keyword evidence="5 11" id="KW-0732">Signal</keyword>
<keyword evidence="2" id="KW-0134">Cell wall</keyword>
<feature type="region of interest" description="Disordered" evidence="10">
    <location>
        <begin position="373"/>
        <end position="392"/>
    </location>
</feature>
<keyword evidence="4" id="KW-0433">Leucine-rich repeat</keyword>
<keyword evidence="6" id="KW-0677">Repeat</keyword>
<feature type="domain" description="Leucine-rich repeat-containing N-terminal plant-type" evidence="12">
    <location>
        <begin position="55"/>
        <end position="87"/>
    </location>
</feature>